<dbReference type="EMBL" id="CAMAPF010000014">
    <property type="protein sequence ID" value="CAH9067666.1"/>
    <property type="molecule type" value="Genomic_DNA"/>
</dbReference>
<comment type="caution">
    <text evidence="1">The sequence shown here is derived from an EMBL/GenBank/DDBJ whole genome shotgun (WGS) entry which is preliminary data.</text>
</comment>
<dbReference type="InterPro" id="IPR052343">
    <property type="entry name" value="Retrotransposon-Effector_Assoc"/>
</dbReference>
<sequence length="100" mass="11549">MSAFKSMCLLEKINNTNIVLIPKERPEVLGDWWPISLCNVIYNCFVKVLPNRIKGLLHECIWEGQSAFVHNRSIIDNILIASESHQFLKEKMQDKMGYVG</sequence>
<evidence type="ECO:0008006" key="3">
    <source>
        <dbReference type="Google" id="ProtNLM"/>
    </source>
</evidence>
<dbReference type="AlphaFoldDB" id="A0AAV0C484"/>
<dbReference type="Proteomes" id="UP001152523">
    <property type="component" value="Unassembled WGS sequence"/>
</dbReference>
<accession>A0AAV0C484</accession>
<organism evidence="1 2">
    <name type="scientific">Cuscuta epithymum</name>
    <dbReference type="NCBI Taxonomy" id="186058"/>
    <lineage>
        <taxon>Eukaryota</taxon>
        <taxon>Viridiplantae</taxon>
        <taxon>Streptophyta</taxon>
        <taxon>Embryophyta</taxon>
        <taxon>Tracheophyta</taxon>
        <taxon>Spermatophyta</taxon>
        <taxon>Magnoliopsida</taxon>
        <taxon>eudicotyledons</taxon>
        <taxon>Gunneridae</taxon>
        <taxon>Pentapetalae</taxon>
        <taxon>asterids</taxon>
        <taxon>lamiids</taxon>
        <taxon>Solanales</taxon>
        <taxon>Convolvulaceae</taxon>
        <taxon>Cuscuteae</taxon>
        <taxon>Cuscuta</taxon>
        <taxon>Cuscuta subgen. Cuscuta</taxon>
    </lineage>
</organism>
<dbReference type="PANTHER" id="PTHR46890:SF1">
    <property type="entry name" value="REVERSE TRANSCRIPTASE DOMAIN-CONTAINING PROTEIN"/>
    <property type="match status" value="1"/>
</dbReference>
<gene>
    <name evidence="1" type="ORF">CEPIT_LOCUS2600</name>
</gene>
<protein>
    <recommendedName>
        <fullName evidence="3">Reverse transcriptase domain-containing protein</fullName>
    </recommendedName>
</protein>
<keyword evidence="2" id="KW-1185">Reference proteome</keyword>
<proteinExistence type="predicted"/>
<reference evidence="1" key="1">
    <citation type="submission" date="2022-07" db="EMBL/GenBank/DDBJ databases">
        <authorList>
            <person name="Macas J."/>
            <person name="Novak P."/>
            <person name="Neumann P."/>
        </authorList>
    </citation>
    <scope>NUCLEOTIDE SEQUENCE</scope>
</reference>
<evidence type="ECO:0000313" key="1">
    <source>
        <dbReference type="EMBL" id="CAH9067666.1"/>
    </source>
</evidence>
<name>A0AAV0C484_9ASTE</name>
<evidence type="ECO:0000313" key="2">
    <source>
        <dbReference type="Proteomes" id="UP001152523"/>
    </source>
</evidence>
<dbReference type="PANTHER" id="PTHR46890">
    <property type="entry name" value="NON-LTR RETROLELEMENT REVERSE TRANSCRIPTASE-LIKE PROTEIN-RELATED"/>
    <property type="match status" value="1"/>
</dbReference>